<dbReference type="InterPro" id="IPR036388">
    <property type="entry name" value="WH-like_DNA-bd_sf"/>
</dbReference>
<evidence type="ECO:0000256" key="3">
    <source>
        <dbReference type="ARBA" id="ARBA00018111"/>
    </source>
</evidence>
<dbReference type="InterPro" id="IPR053924">
    <property type="entry name" value="RecX_HTH_2nd"/>
</dbReference>
<dbReference type="OrthoDB" id="5244465at2"/>
<reference evidence="7 8" key="1">
    <citation type="journal article" date="2015" name="Stand. Genomic Sci.">
        <title>Genomic Encyclopedia of Bacterial and Archaeal Type Strains, Phase III: the genomes of soil and plant-associated and newly described type strains.</title>
        <authorList>
            <person name="Whitman W.B."/>
            <person name="Woyke T."/>
            <person name="Klenk H.P."/>
            <person name="Zhou Y."/>
            <person name="Lilburn T.G."/>
            <person name="Beck B.J."/>
            <person name="De Vos P."/>
            <person name="Vandamme P."/>
            <person name="Eisen J.A."/>
            <person name="Garrity G."/>
            <person name="Hugenholtz P."/>
            <person name="Kyrpides N.C."/>
        </authorList>
    </citation>
    <scope>NUCLEOTIDE SEQUENCE [LARGE SCALE GENOMIC DNA]</scope>
    <source>
        <strain evidence="7 8">CV2</strain>
    </source>
</reference>
<evidence type="ECO:0000256" key="5">
    <source>
        <dbReference type="HAMAP-Rule" id="MF_01114"/>
    </source>
</evidence>
<dbReference type="Proteomes" id="UP000293519">
    <property type="component" value="Unassembled WGS sequence"/>
</dbReference>
<dbReference type="GO" id="GO:0006282">
    <property type="term" value="P:regulation of DNA repair"/>
    <property type="evidence" value="ECO:0007669"/>
    <property type="project" value="UniProtKB-UniRule"/>
</dbReference>
<dbReference type="HAMAP" id="MF_01114">
    <property type="entry name" value="RecX"/>
    <property type="match status" value="1"/>
</dbReference>
<dbReference type="InterPro" id="IPR003783">
    <property type="entry name" value="Regulatory_RecX"/>
</dbReference>
<evidence type="ECO:0000256" key="4">
    <source>
        <dbReference type="ARBA" id="ARBA00022490"/>
    </source>
</evidence>
<protein>
    <recommendedName>
        <fullName evidence="3 5">Regulatory protein RecX</fullName>
    </recommendedName>
</protein>
<evidence type="ECO:0000256" key="2">
    <source>
        <dbReference type="ARBA" id="ARBA00009695"/>
    </source>
</evidence>
<organism evidence="7 8">
    <name type="scientific">Microcella putealis</name>
    <dbReference type="NCBI Taxonomy" id="337005"/>
    <lineage>
        <taxon>Bacteria</taxon>
        <taxon>Bacillati</taxon>
        <taxon>Actinomycetota</taxon>
        <taxon>Actinomycetes</taxon>
        <taxon>Micrococcales</taxon>
        <taxon>Microbacteriaceae</taxon>
        <taxon>Microcella</taxon>
    </lineage>
</organism>
<keyword evidence="8" id="KW-1185">Reference proteome</keyword>
<dbReference type="RefSeq" id="WP_130485193.1">
    <property type="nucleotide sequence ID" value="NZ_SGWW01000002.1"/>
</dbReference>
<sequence>MSDAADAGQWVAPVISLAGARAERSSVDDARAHLDDDELARAETISMRALSRKGLSRRELVDRLRENDISPEAAEFEADRLQRVGLIDDAELARVLVDRLVARKGLGRSALMGELRQRKLDPDAVEQAIAEHGAESDAGALIDQLVADRLRRLGSLDRATAERRLVSYLQRKGHGGPMAHQAVRRALDGAPAGRRTPEFE</sequence>
<evidence type="ECO:0000313" key="8">
    <source>
        <dbReference type="Proteomes" id="UP000293519"/>
    </source>
</evidence>
<dbReference type="PANTHER" id="PTHR33602">
    <property type="entry name" value="REGULATORY PROTEIN RECX FAMILY PROTEIN"/>
    <property type="match status" value="1"/>
</dbReference>
<dbReference type="AlphaFoldDB" id="A0A4Q7LS42"/>
<comment type="subcellular location">
    <subcellularLocation>
        <location evidence="1 5">Cytoplasm</location>
    </subcellularLocation>
</comment>
<proteinExistence type="inferred from homology"/>
<gene>
    <name evidence="5" type="primary">recX</name>
    <name evidence="7" type="ORF">EV141_1369</name>
</gene>
<name>A0A4Q7LS42_9MICO</name>
<evidence type="ECO:0000256" key="1">
    <source>
        <dbReference type="ARBA" id="ARBA00004496"/>
    </source>
</evidence>
<evidence type="ECO:0000313" key="7">
    <source>
        <dbReference type="EMBL" id="RZS57655.1"/>
    </source>
</evidence>
<dbReference type="Pfam" id="PF02631">
    <property type="entry name" value="RecX_HTH2"/>
    <property type="match status" value="1"/>
</dbReference>
<comment type="similarity">
    <text evidence="2 5">Belongs to the RecX family.</text>
</comment>
<dbReference type="EMBL" id="SGWW01000002">
    <property type="protein sequence ID" value="RZS57655.1"/>
    <property type="molecule type" value="Genomic_DNA"/>
</dbReference>
<comment type="caution">
    <text evidence="7">The sequence shown here is derived from an EMBL/GenBank/DDBJ whole genome shotgun (WGS) entry which is preliminary data.</text>
</comment>
<dbReference type="GO" id="GO:0005737">
    <property type="term" value="C:cytoplasm"/>
    <property type="evidence" value="ECO:0007669"/>
    <property type="project" value="UniProtKB-SubCell"/>
</dbReference>
<dbReference type="PANTHER" id="PTHR33602:SF1">
    <property type="entry name" value="REGULATORY PROTEIN RECX FAMILY PROTEIN"/>
    <property type="match status" value="1"/>
</dbReference>
<feature type="domain" description="RecX second three-helical" evidence="6">
    <location>
        <begin position="88"/>
        <end position="129"/>
    </location>
</feature>
<keyword evidence="4 5" id="KW-0963">Cytoplasm</keyword>
<accession>A0A4Q7LS42</accession>
<evidence type="ECO:0000259" key="6">
    <source>
        <dbReference type="Pfam" id="PF02631"/>
    </source>
</evidence>
<dbReference type="Gene3D" id="1.10.10.10">
    <property type="entry name" value="Winged helix-like DNA-binding domain superfamily/Winged helix DNA-binding domain"/>
    <property type="match status" value="1"/>
</dbReference>
<comment type="function">
    <text evidence="5">Modulates RecA activity.</text>
</comment>